<dbReference type="EMBL" id="MN739122">
    <property type="protein sequence ID" value="QHS89992.1"/>
    <property type="molecule type" value="Genomic_DNA"/>
</dbReference>
<dbReference type="SUPFAM" id="SSF50475">
    <property type="entry name" value="FMN-binding split barrel"/>
    <property type="match status" value="1"/>
</dbReference>
<reference evidence="2" key="1">
    <citation type="journal article" date="2020" name="Nature">
        <title>Giant virus diversity and host interactions through global metagenomics.</title>
        <authorList>
            <person name="Schulz F."/>
            <person name="Roux S."/>
            <person name="Paez-Espino D."/>
            <person name="Jungbluth S."/>
            <person name="Walsh D.A."/>
            <person name="Denef V.J."/>
            <person name="McMahon K.D."/>
            <person name="Konstantinidis K.T."/>
            <person name="Eloe-Fadrosh E.A."/>
            <person name="Kyrpides N.C."/>
            <person name="Woyke T."/>
        </authorList>
    </citation>
    <scope>NUCLEOTIDE SEQUENCE</scope>
    <source>
        <strain evidence="2">GVMAG-M-3300010160-4</strain>
    </source>
</reference>
<organism evidence="2">
    <name type="scientific">viral metagenome</name>
    <dbReference type="NCBI Taxonomy" id="1070528"/>
    <lineage>
        <taxon>unclassified sequences</taxon>
        <taxon>metagenomes</taxon>
        <taxon>organismal metagenomes</taxon>
    </lineage>
</organism>
<evidence type="ECO:0000313" key="2">
    <source>
        <dbReference type="EMBL" id="QHS89992.1"/>
    </source>
</evidence>
<dbReference type="Gene3D" id="2.30.110.10">
    <property type="entry name" value="Electron Transport, Fmn-binding Protein, Chain A"/>
    <property type="match status" value="1"/>
</dbReference>
<dbReference type="InterPro" id="IPR012349">
    <property type="entry name" value="Split_barrel_FMN-bd"/>
</dbReference>
<protein>
    <submittedName>
        <fullName evidence="2">Uncharacterized protein</fullName>
    </submittedName>
</protein>
<keyword evidence="1" id="KW-1133">Transmembrane helix</keyword>
<evidence type="ECO:0000256" key="1">
    <source>
        <dbReference type="SAM" id="Phobius"/>
    </source>
</evidence>
<feature type="transmembrane region" description="Helical" evidence="1">
    <location>
        <begin position="6"/>
        <end position="30"/>
    </location>
</feature>
<name>A0A6C0BDB5_9ZZZZ</name>
<sequence length="199" mass="22677">MYEVLIIIFVIIVLVILIGTYYYTAYTLIIKDTDQNKDEKSNLGITKNSSLKEITPERKNSKYGVTILSNNVENIIRSRVMNLITKNGTYFIYTNKGSELSKQLEKDPAVTICNYSYKNNFQVQYSIIGDLKLINTIESINVYQLNVRHKGFSKTTKIGNDEVTGITFDEKENRKNVTSVTSLKKVISFCEATAEDIIN</sequence>
<accession>A0A6C0BDB5</accession>
<keyword evidence="1" id="KW-0472">Membrane</keyword>
<keyword evidence="1" id="KW-0812">Transmembrane</keyword>
<dbReference type="AlphaFoldDB" id="A0A6C0BDB5"/>
<proteinExistence type="predicted"/>